<evidence type="ECO:0000313" key="2">
    <source>
        <dbReference type="Proteomes" id="UP000276194"/>
    </source>
</evidence>
<name>A0A3M5J7T7_PSEA0</name>
<dbReference type="EMBL" id="RBTD01000260">
    <property type="protein sequence ID" value="RMT19102.1"/>
    <property type="molecule type" value="Genomic_DNA"/>
</dbReference>
<reference evidence="1 2" key="1">
    <citation type="submission" date="2018-08" db="EMBL/GenBank/DDBJ databases">
        <title>Recombination of ecologically and evolutionarily significant loci maintains genetic cohesion in the Pseudomonas syringae species complex.</title>
        <authorList>
            <person name="Dillon M."/>
            <person name="Thakur S."/>
            <person name="Almeida R.N.D."/>
            <person name="Weir B.S."/>
            <person name="Guttman D.S."/>
        </authorList>
    </citation>
    <scope>NUCLEOTIDE SEQUENCE [LARGE SCALE GENOMIC DNA]</scope>
    <source>
        <strain evidence="1 2">ICMP 6941</strain>
    </source>
</reference>
<protein>
    <submittedName>
        <fullName evidence="1">Uncharacterized protein</fullName>
    </submittedName>
</protein>
<comment type="caution">
    <text evidence="1">The sequence shown here is derived from an EMBL/GenBank/DDBJ whole genome shotgun (WGS) entry which is preliminary data.</text>
</comment>
<dbReference type="Proteomes" id="UP000276194">
    <property type="component" value="Unassembled WGS sequence"/>
</dbReference>
<proteinExistence type="predicted"/>
<accession>A0A3M5J7T7</accession>
<organism evidence="1 2">
    <name type="scientific">Pseudomonas amygdali pv. mori</name>
    <dbReference type="NCBI Taxonomy" id="34065"/>
    <lineage>
        <taxon>Bacteria</taxon>
        <taxon>Pseudomonadati</taxon>
        <taxon>Pseudomonadota</taxon>
        <taxon>Gammaproteobacteria</taxon>
        <taxon>Pseudomonadales</taxon>
        <taxon>Pseudomonadaceae</taxon>
        <taxon>Pseudomonas</taxon>
        <taxon>Pseudomonas amygdali</taxon>
    </lineage>
</organism>
<evidence type="ECO:0000313" key="1">
    <source>
        <dbReference type="EMBL" id="RMT19102.1"/>
    </source>
</evidence>
<sequence>MRLKNRSFWRPSNSGLQASVFVSLGSRFFDRTISKMKINPIETSKTPQTRVPQGCTRMRQKQRALTRSQFRFMTVDCRSDQMNAGSFANNLGLLARIDAILQVGAISIAGRYN</sequence>
<dbReference type="AlphaFoldDB" id="A0A3M5J7T7"/>
<gene>
    <name evidence="1" type="ORF">ALP52_01454</name>
</gene>